<dbReference type="Proteomes" id="UP001173465">
    <property type="component" value="Unassembled WGS sequence"/>
</dbReference>
<sequence>MSDSYLQHQLSLLAHVRTVLQAVAEQEIELMPEGNSELFIERFDEMVAELQQSQADLYLGQEIICQIFQRYPQIAHLVPRDLLWFFGGDCLHYMPDVEIELFQQLEDRRFAALEQGESFDWATEVELLFMPVLTAKQ</sequence>
<gene>
    <name evidence="1" type="ORF">HX099_01110</name>
</gene>
<accession>A0AAW7DN23</accession>
<name>A0AAW7DN23_9GAMM</name>
<dbReference type="InterPro" id="IPR048156">
    <property type="entry name" value="PA2817-like"/>
</dbReference>
<evidence type="ECO:0000313" key="2">
    <source>
        <dbReference type="Proteomes" id="UP001173465"/>
    </source>
</evidence>
<reference evidence="1" key="2">
    <citation type="journal article" date="2022" name="Sci. Total Environ.">
        <title>Prevalence, transmission, and molecular epidemiology of tet(X)-positive bacteria among humans, animals, and environmental niches in China: An epidemiological, and genomic-based study.</title>
        <authorList>
            <person name="Dong N."/>
            <person name="Zeng Y."/>
            <person name="Cai C."/>
            <person name="Sun C."/>
            <person name="Lu J."/>
            <person name="Liu C."/>
            <person name="Zhou H."/>
            <person name="Sun Q."/>
            <person name="Shu L."/>
            <person name="Wang H."/>
            <person name="Wang Y."/>
            <person name="Wang S."/>
            <person name="Wu C."/>
            <person name="Chan E.W."/>
            <person name="Chen G."/>
            <person name="Shen Z."/>
            <person name="Chen S."/>
            <person name="Zhang R."/>
        </authorList>
    </citation>
    <scope>NUCLEOTIDE SEQUENCE</scope>
    <source>
        <strain evidence="1">DF46-2-2</strain>
    </source>
</reference>
<reference evidence="1" key="1">
    <citation type="submission" date="2020-06" db="EMBL/GenBank/DDBJ databases">
        <authorList>
            <person name="Dong N."/>
        </authorList>
    </citation>
    <scope>NUCLEOTIDE SEQUENCE</scope>
    <source>
        <strain evidence="1">DF46-2-2</strain>
    </source>
</reference>
<protein>
    <submittedName>
        <fullName evidence="1">Dehydrogenase</fullName>
    </submittedName>
</protein>
<dbReference type="AlphaFoldDB" id="A0AAW7DN23"/>
<dbReference type="NCBIfam" id="NF041512">
    <property type="entry name" value="PA2817_fam"/>
    <property type="match status" value="1"/>
</dbReference>
<comment type="caution">
    <text evidence="1">The sequence shown here is derived from an EMBL/GenBank/DDBJ whole genome shotgun (WGS) entry which is preliminary data.</text>
</comment>
<organism evidence="1 2">
    <name type="scientific">Thiopseudomonas alkaliphila</name>
    <dbReference type="NCBI Taxonomy" id="1697053"/>
    <lineage>
        <taxon>Bacteria</taxon>
        <taxon>Pseudomonadati</taxon>
        <taxon>Pseudomonadota</taxon>
        <taxon>Gammaproteobacteria</taxon>
        <taxon>Pseudomonadales</taxon>
        <taxon>Pseudomonadaceae</taxon>
        <taxon>Thiopseudomonas</taxon>
    </lineage>
</organism>
<evidence type="ECO:0000313" key="1">
    <source>
        <dbReference type="EMBL" id="MDM1695271.1"/>
    </source>
</evidence>
<dbReference type="RefSeq" id="WP_286592895.1">
    <property type="nucleotide sequence ID" value="NZ_JACANB010000001.1"/>
</dbReference>
<dbReference type="EMBL" id="JACANB010000001">
    <property type="protein sequence ID" value="MDM1695271.1"/>
    <property type="molecule type" value="Genomic_DNA"/>
</dbReference>
<proteinExistence type="predicted"/>